<evidence type="ECO:0000313" key="2">
    <source>
        <dbReference type="Proteomes" id="UP001189429"/>
    </source>
</evidence>
<gene>
    <name evidence="1" type="ORF">PCOR1329_LOCUS39059</name>
</gene>
<dbReference type="EMBL" id="CAUYUJ010014720">
    <property type="protein sequence ID" value="CAK0845184.1"/>
    <property type="molecule type" value="Genomic_DNA"/>
</dbReference>
<reference evidence="1" key="1">
    <citation type="submission" date="2023-10" db="EMBL/GenBank/DDBJ databases">
        <authorList>
            <person name="Chen Y."/>
            <person name="Shah S."/>
            <person name="Dougan E. K."/>
            <person name="Thang M."/>
            <person name="Chan C."/>
        </authorList>
    </citation>
    <scope>NUCLEOTIDE SEQUENCE [LARGE SCALE GENOMIC DNA]</scope>
</reference>
<evidence type="ECO:0000313" key="1">
    <source>
        <dbReference type="EMBL" id="CAK0845184.1"/>
    </source>
</evidence>
<sequence length="112" mass="12208">MSEGASFGLSAEEAEKELRELLRLRCKASLVNAVGDAMQGNSASAMSEMLRLEQLAVFADEAGKLDLVSDWEVDPGMRQRLLDMYAKTGGEQPRDVKLLERILGLVPVPAES</sequence>
<proteinExistence type="predicted"/>
<evidence type="ECO:0008006" key="3">
    <source>
        <dbReference type="Google" id="ProtNLM"/>
    </source>
</evidence>
<comment type="caution">
    <text evidence="1">The sequence shown here is derived from an EMBL/GenBank/DDBJ whole genome shotgun (WGS) entry which is preliminary data.</text>
</comment>
<keyword evidence="2" id="KW-1185">Reference proteome</keyword>
<name>A0ABN9TH79_9DINO</name>
<dbReference type="Proteomes" id="UP001189429">
    <property type="component" value="Unassembled WGS sequence"/>
</dbReference>
<protein>
    <recommendedName>
        <fullName evidence="3">XRE family transcriptional regulator</fullName>
    </recommendedName>
</protein>
<organism evidence="1 2">
    <name type="scientific">Prorocentrum cordatum</name>
    <dbReference type="NCBI Taxonomy" id="2364126"/>
    <lineage>
        <taxon>Eukaryota</taxon>
        <taxon>Sar</taxon>
        <taxon>Alveolata</taxon>
        <taxon>Dinophyceae</taxon>
        <taxon>Prorocentrales</taxon>
        <taxon>Prorocentraceae</taxon>
        <taxon>Prorocentrum</taxon>
    </lineage>
</organism>
<accession>A0ABN9TH79</accession>